<dbReference type="EMBL" id="NRSH01000048">
    <property type="protein sequence ID" value="MBK1726527.1"/>
    <property type="molecule type" value="Genomic_DNA"/>
</dbReference>
<dbReference type="InterPro" id="IPR002869">
    <property type="entry name" value="Pyrv_flavodox_OxRed_cen"/>
</dbReference>
<dbReference type="Pfam" id="PF01558">
    <property type="entry name" value="POR"/>
    <property type="match status" value="1"/>
</dbReference>
<accession>A0ABS1E5Q3</accession>
<dbReference type="PANTHER" id="PTHR43854:SF1">
    <property type="entry name" value="INDOLEPYRUVATE OXIDOREDUCTASE SUBUNIT IORB"/>
    <property type="match status" value="1"/>
</dbReference>
<protein>
    <submittedName>
        <fullName evidence="3">Pyruvate ferredoxin oxidoreductase</fullName>
    </submittedName>
</protein>
<dbReference type="InterPro" id="IPR019752">
    <property type="entry name" value="Pyrv/ketoisovalerate_OxRed_cat"/>
</dbReference>
<dbReference type="PANTHER" id="PTHR43854">
    <property type="entry name" value="INDOLEPYRUVATE OXIDOREDUCTASE SUBUNIT IORB"/>
    <property type="match status" value="1"/>
</dbReference>
<name>A0ABS1E5Q3_9GAMM</name>
<evidence type="ECO:0000259" key="2">
    <source>
        <dbReference type="Pfam" id="PF01558"/>
    </source>
</evidence>
<dbReference type="Gene3D" id="3.40.920.10">
    <property type="entry name" value="Pyruvate-ferredoxin oxidoreductase, PFOR, domain III"/>
    <property type="match status" value="1"/>
</dbReference>
<dbReference type="InterPro" id="IPR052198">
    <property type="entry name" value="IorB_Oxidoreductase"/>
</dbReference>
<dbReference type="SUPFAM" id="SSF53323">
    <property type="entry name" value="Pyruvate-ferredoxin oxidoreductase, PFOR, domain III"/>
    <property type="match status" value="1"/>
</dbReference>
<feature type="domain" description="Pyruvate/ketoisovalerate oxidoreductase catalytic" evidence="2">
    <location>
        <begin position="15"/>
        <end position="164"/>
    </location>
</feature>
<reference evidence="3 4" key="1">
    <citation type="journal article" date="2020" name="Microorganisms">
        <title>Osmotic Adaptation and Compatible Solute Biosynthesis of Phototrophic Bacteria as Revealed from Genome Analyses.</title>
        <authorList>
            <person name="Imhoff J.F."/>
            <person name="Rahn T."/>
            <person name="Kunzel S."/>
            <person name="Keller A."/>
            <person name="Neulinger S.C."/>
        </authorList>
    </citation>
    <scope>NUCLEOTIDE SEQUENCE [LARGE SCALE GENOMIC DNA]</scope>
    <source>
        <strain evidence="3 4">DSM 15116</strain>
    </source>
</reference>
<comment type="caution">
    <text evidence="3">The sequence shown here is derived from an EMBL/GenBank/DDBJ whole genome shotgun (WGS) entry which is preliminary data.</text>
</comment>
<keyword evidence="4" id="KW-1185">Reference proteome</keyword>
<proteinExistence type="predicted"/>
<sequence>MSGGTVTSVVIAGLGGQGIVTASDILAEAAFRAGHEVKKSEIHGMSQRGGSVSSDVRFGGRVHSPMVPLGAADYLIISESTQVAPNRHRLAPHGRLITPAAVPQLFNEEDPRRAAQAAKMVNVALLAVLSAHLELPEGCWLAAIRATLPERLHAMNERVFRQARGLETIFASLTGGGRGGRAQ</sequence>
<evidence type="ECO:0000313" key="3">
    <source>
        <dbReference type="EMBL" id="MBK1726527.1"/>
    </source>
</evidence>
<gene>
    <name evidence="3" type="ORF">CKO13_05720</name>
</gene>
<keyword evidence="1" id="KW-0560">Oxidoreductase</keyword>
<organism evidence="3 4">
    <name type="scientific">Halorhodospira neutriphila</name>
    <dbReference type="NCBI Taxonomy" id="168379"/>
    <lineage>
        <taxon>Bacteria</taxon>
        <taxon>Pseudomonadati</taxon>
        <taxon>Pseudomonadota</taxon>
        <taxon>Gammaproteobacteria</taxon>
        <taxon>Chromatiales</taxon>
        <taxon>Ectothiorhodospiraceae</taxon>
        <taxon>Halorhodospira</taxon>
    </lineage>
</organism>
<dbReference type="RefSeq" id="WP_200257784.1">
    <property type="nucleotide sequence ID" value="NZ_NRSH01000048.1"/>
</dbReference>
<keyword evidence="3" id="KW-0670">Pyruvate</keyword>
<evidence type="ECO:0000313" key="4">
    <source>
        <dbReference type="Proteomes" id="UP000738126"/>
    </source>
</evidence>
<evidence type="ECO:0000256" key="1">
    <source>
        <dbReference type="ARBA" id="ARBA00023002"/>
    </source>
</evidence>
<dbReference type="Proteomes" id="UP000738126">
    <property type="component" value="Unassembled WGS sequence"/>
</dbReference>